<dbReference type="HOGENOM" id="CLU_064448_0_0_4"/>
<proteinExistence type="predicted"/>
<dbReference type="RefSeq" id="WP_008863501.1">
    <property type="nucleotide sequence ID" value="NZ_GL883681.1"/>
</dbReference>
<dbReference type="AlphaFoldDB" id="F3QHN8"/>
<comment type="caution">
    <text evidence="1">The sequence shown here is derived from an EMBL/GenBank/DDBJ whole genome shotgun (WGS) entry which is preliminary data.</text>
</comment>
<dbReference type="InterPro" id="IPR011856">
    <property type="entry name" value="tRNA_endonuc-like_dom_sf"/>
</dbReference>
<gene>
    <name evidence="1" type="ORF">HMPREF9439_00435</name>
</gene>
<evidence type="ECO:0008006" key="3">
    <source>
        <dbReference type="Google" id="ProtNLM"/>
    </source>
</evidence>
<protein>
    <recommendedName>
        <fullName evidence="3">DUF4268 domain-containing protein</fullName>
    </recommendedName>
</protein>
<keyword evidence="2" id="KW-1185">Reference proteome</keyword>
<dbReference type="EMBL" id="AFBP01000008">
    <property type="protein sequence ID" value="EGG57145.1"/>
    <property type="molecule type" value="Genomic_DNA"/>
</dbReference>
<reference evidence="1 2" key="1">
    <citation type="submission" date="2011-02" db="EMBL/GenBank/DDBJ databases">
        <authorList>
            <person name="Weinstock G."/>
            <person name="Sodergren E."/>
            <person name="Clifton S."/>
            <person name="Fulton L."/>
            <person name="Fulton B."/>
            <person name="Courtney L."/>
            <person name="Fronick C."/>
            <person name="Harrison M."/>
            <person name="Strong C."/>
            <person name="Farmer C."/>
            <person name="Delahaunty K."/>
            <person name="Markovic C."/>
            <person name="Hall O."/>
            <person name="Minx P."/>
            <person name="Tomlinson C."/>
            <person name="Mitreva M."/>
            <person name="Hou S."/>
            <person name="Chen J."/>
            <person name="Wollam A."/>
            <person name="Pepin K.H."/>
            <person name="Johnson M."/>
            <person name="Bhonagiri V."/>
            <person name="Zhang X."/>
            <person name="Suruliraj S."/>
            <person name="Warren W."/>
            <person name="Chinwalla A."/>
            <person name="Mardis E.R."/>
            <person name="Wilson R.K."/>
        </authorList>
    </citation>
    <scope>NUCLEOTIDE SEQUENCE [LARGE SCALE GENOMIC DNA]</scope>
    <source>
        <strain evidence="1 2">YIT 11859</strain>
    </source>
</reference>
<evidence type="ECO:0000313" key="2">
    <source>
        <dbReference type="Proteomes" id="UP000005156"/>
    </source>
</evidence>
<evidence type="ECO:0000313" key="1">
    <source>
        <dbReference type="EMBL" id="EGG57145.1"/>
    </source>
</evidence>
<accession>F3QHN8</accession>
<dbReference type="OrthoDB" id="570199at2"/>
<dbReference type="Gene3D" id="3.40.1350.10">
    <property type="match status" value="1"/>
</dbReference>
<dbReference type="Proteomes" id="UP000005156">
    <property type="component" value="Unassembled WGS sequence"/>
</dbReference>
<dbReference type="GeneID" id="43347958"/>
<dbReference type="GO" id="GO:0003676">
    <property type="term" value="F:nucleic acid binding"/>
    <property type="evidence" value="ECO:0007669"/>
    <property type="project" value="InterPro"/>
</dbReference>
<sequence length="313" mass="36064">MSQSYSGLLGKLEKIDNLRTIWKNETADFTKWLSQEENLNLLGEAVGMDLERIGTEERVGDFRADIFAKELEYGKTVIIENQLEESNHKHLGQIITYAAGKEAGCIIWIVKRAREEHAKAIEWLNSHLDQSVDLFLIEIELWRIGDSKIAPKFNIIEKPNQWGKEQKEERLESAAGFFRKNFWSAFCDVLSSGDEYRRLFTWGRPSSRQHFDLRIGSSKGHVYFSVSSQKKELWVCAYVKDREAIERISKNIDKWKQALGDSDLEVTRDKNLTVSKRVGDVDLDAPDTWSGLLRLALQDAEKIRELLLSELAL</sequence>
<organism evidence="1 2">
    <name type="scientific">Parasutterella excrementihominis YIT 11859</name>
    <dbReference type="NCBI Taxonomy" id="762966"/>
    <lineage>
        <taxon>Bacteria</taxon>
        <taxon>Pseudomonadati</taxon>
        <taxon>Pseudomonadota</taxon>
        <taxon>Betaproteobacteria</taxon>
        <taxon>Burkholderiales</taxon>
        <taxon>Sutterellaceae</taxon>
        <taxon>Parasutterella</taxon>
    </lineage>
</organism>
<dbReference type="eggNOG" id="COG1637">
    <property type="taxonomic scope" value="Bacteria"/>
</dbReference>
<name>F3QHN8_9BURK</name>